<organism evidence="2 3">
    <name type="scientific">Penicillium chrysogenum</name>
    <name type="common">Penicillium notatum</name>
    <dbReference type="NCBI Taxonomy" id="5076"/>
    <lineage>
        <taxon>Eukaryota</taxon>
        <taxon>Fungi</taxon>
        <taxon>Dikarya</taxon>
        <taxon>Ascomycota</taxon>
        <taxon>Pezizomycotina</taxon>
        <taxon>Eurotiomycetes</taxon>
        <taxon>Eurotiomycetidae</taxon>
        <taxon>Eurotiales</taxon>
        <taxon>Aspergillaceae</taxon>
        <taxon>Penicillium</taxon>
        <taxon>Penicillium chrysogenum species complex</taxon>
    </lineage>
</organism>
<protein>
    <submittedName>
        <fullName evidence="2">Uncharacterized protein</fullName>
    </submittedName>
</protein>
<evidence type="ECO:0000313" key="2">
    <source>
        <dbReference type="EMBL" id="KAJ5283185.1"/>
    </source>
</evidence>
<gene>
    <name evidence="2" type="ORF">N7505_001165</name>
</gene>
<dbReference type="EMBL" id="JAPVEB010000001">
    <property type="protein sequence ID" value="KAJ5283185.1"/>
    <property type="molecule type" value="Genomic_DNA"/>
</dbReference>
<evidence type="ECO:0000313" key="3">
    <source>
        <dbReference type="Proteomes" id="UP001220256"/>
    </source>
</evidence>
<name>A0ABQ8WVV5_PENCH</name>
<keyword evidence="3" id="KW-1185">Reference proteome</keyword>
<accession>A0ABQ8WVV5</accession>
<feature type="region of interest" description="Disordered" evidence="1">
    <location>
        <begin position="1"/>
        <end position="63"/>
    </location>
</feature>
<reference evidence="2 3" key="1">
    <citation type="journal article" date="2023" name="IMA Fungus">
        <title>Comparative genomic study of the Penicillium genus elucidates a diverse pangenome and 15 lateral gene transfer events.</title>
        <authorList>
            <person name="Petersen C."/>
            <person name="Sorensen T."/>
            <person name="Nielsen M.R."/>
            <person name="Sondergaard T.E."/>
            <person name="Sorensen J.L."/>
            <person name="Fitzpatrick D.A."/>
            <person name="Frisvad J.C."/>
            <person name="Nielsen K.L."/>
        </authorList>
    </citation>
    <scope>NUCLEOTIDE SEQUENCE [LARGE SCALE GENOMIC DNA]</scope>
    <source>
        <strain evidence="2 3">IBT 3361</strain>
    </source>
</reference>
<comment type="caution">
    <text evidence="2">The sequence shown here is derived from an EMBL/GenBank/DDBJ whole genome shotgun (WGS) entry which is preliminary data.</text>
</comment>
<dbReference type="Proteomes" id="UP001220256">
    <property type="component" value="Unassembled WGS sequence"/>
</dbReference>
<sequence length="63" mass="6676">MNDDNSLEGVTEGNSLEDEDEDEVEKRIPKAENLPIALENSEGTLARTRPFGGTLGSGAITAT</sequence>
<proteinExistence type="predicted"/>
<evidence type="ECO:0000256" key="1">
    <source>
        <dbReference type="SAM" id="MobiDB-lite"/>
    </source>
</evidence>